<accession>A0A2N5AJI9</accession>
<gene>
    <name evidence="1" type="ORF">CWM98_07460</name>
</gene>
<dbReference type="Proteomes" id="UP000234473">
    <property type="component" value="Unassembled WGS sequence"/>
</dbReference>
<reference evidence="1 2" key="2">
    <citation type="submission" date="2018-01" db="EMBL/GenBank/DDBJ databases">
        <title>Genomic study of Klebsiella pneumoniae.</title>
        <authorList>
            <person name="Yang Y."/>
            <person name="Bicalho R."/>
        </authorList>
    </citation>
    <scope>NUCLEOTIDE SEQUENCE [LARGE SCALE GENOMIC DNA]</scope>
    <source>
        <strain evidence="1 2">A5</strain>
    </source>
</reference>
<sequence>MKTLLTLDVLKTMSADELEDYRA</sequence>
<proteinExistence type="predicted"/>
<organism evidence="1 2">
    <name type="scientific">Klebsiella variicola</name>
    <dbReference type="NCBI Taxonomy" id="244366"/>
    <lineage>
        <taxon>Bacteria</taxon>
        <taxon>Pseudomonadati</taxon>
        <taxon>Pseudomonadota</taxon>
        <taxon>Gammaproteobacteria</taxon>
        <taxon>Enterobacterales</taxon>
        <taxon>Enterobacteriaceae</taxon>
        <taxon>Klebsiella/Raoultella group</taxon>
        <taxon>Klebsiella</taxon>
        <taxon>Klebsiella pneumoniae complex</taxon>
    </lineage>
</organism>
<evidence type="ECO:0000313" key="2">
    <source>
        <dbReference type="Proteomes" id="UP000234473"/>
    </source>
</evidence>
<feature type="non-terminal residue" evidence="1">
    <location>
        <position position="23"/>
    </location>
</feature>
<reference evidence="1 2" key="1">
    <citation type="submission" date="2017-11" db="EMBL/GenBank/DDBJ databases">
        <authorList>
            <person name="Han C.G."/>
        </authorList>
    </citation>
    <scope>NUCLEOTIDE SEQUENCE [LARGE SCALE GENOMIC DNA]</scope>
    <source>
        <strain evidence="1 2">A5</strain>
    </source>
</reference>
<comment type="caution">
    <text evidence="1">The sequence shown here is derived from an EMBL/GenBank/DDBJ whole genome shotgun (WGS) entry which is preliminary data.</text>
</comment>
<protein>
    <submittedName>
        <fullName evidence="1">Conjugation system SOS inhibitor PsiB</fullName>
    </submittedName>
</protein>
<dbReference type="EMBL" id="PICB01000264">
    <property type="protein sequence ID" value="PLP47229.1"/>
    <property type="molecule type" value="Genomic_DNA"/>
</dbReference>
<dbReference type="AlphaFoldDB" id="A0A2N5AJI9"/>
<name>A0A2N5AJI9_KLEVA</name>
<evidence type="ECO:0000313" key="1">
    <source>
        <dbReference type="EMBL" id="PLP47229.1"/>
    </source>
</evidence>